<proteinExistence type="predicted"/>
<dbReference type="Pfam" id="PF04672">
    <property type="entry name" value="Methyltransf_19"/>
    <property type="match status" value="1"/>
</dbReference>
<dbReference type="GO" id="GO:0032259">
    <property type="term" value="P:methylation"/>
    <property type="evidence" value="ECO:0007669"/>
    <property type="project" value="UniProtKB-KW"/>
</dbReference>
<organism evidence="1 2">
    <name type="scientific">Sphaerisporangium rhizosphaerae</name>
    <dbReference type="NCBI Taxonomy" id="2269375"/>
    <lineage>
        <taxon>Bacteria</taxon>
        <taxon>Bacillati</taxon>
        <taxon>Actinomycetota</taxon>
        <taxon>Actinomycetes</taxon>
        <taxon>Streptosporangiales</taxon>
        <taxon>Streptosporangiaceae</taxon>
        <taxon>Sphaerisporangium</taxon>
    </lineage>
</organism>
<dbReference type="SUPFAM" id="SSF53335">
    <property type="entry name" value="S-adenosyl-L-methionine-dependent methyltransferases"/>
    <property type="match status" value="1"/>
</dbReference>
<protein>
    <submittedName>
        <fullName evidence="1">SAM-dependent methyltransferase</fullName>
        <ecNumber evidence="1">2.1.1.-</ecNumber>
    </submittedName>
</protein>
<comment type="caution">
    <text evidence="1">The sequence shown here is derived from an EMBL/GenBank/DDBJ whole genome shotgun (WGS) entry which is preliminary data.</text>
</comment>
<keyword evidence="1" id="KW-0489">Methyltransferase</keyword>
<evidence type="ECO:0000313" key="2">
    <source>
        <dbReference type="Proteomes" id="UP001596496"/>
    </source>
</evidence>
<dbReference type="InterPro" id="IPR029063">
    <property type="entry name" value="SAM-dependent_MTases_sf"/>
</dbReference>
<dbReference type="Gene3D" id="3.40.50.150">
    <property type="entry name" value="Vaccinia Virus protein VP39"/>
    <property type="match status" value="1"/>
</dbReference>
<dbReference type="RefSeq" id="WP_380826026.1">
    <property type="nucleotide sequence ID" value="NZ_JBHTCG010000006.1"/>
</dbReference>
<accession>A0ABW2P1A2</accession>
<dbReference type="EC" id="2.1.1.-" evidence="1"/>
<keyword evidence="1" id="KW-0808">Transferase</keyword>
<evidence type="ECO:0000313" key="1">
    <source>
        <dbReference type="EMBL" id="MFC7382722.1"/>
    </source>
</evidence>
<dbReference type="EMBL" id="JBHTCG010000006">
    <property type="protein sequence ID" value="MFC7382722.1"/>
    <property type="molecule type" value="Genomic_DNA"/>
</dbReference>
<reference evidence="2" key="1">
    <citation type="journal article" date="2019" name="Int. J. Syst. Evol. Microbiol.">
        <title>The Global Catalogue of Microorganisms (GCM) 10K type strain sequencing project: providing services to taxonomists for standard genome sequencing and annotation.</title>
        <authorList>
            <consortium name="The Broad Institute Genomics Platform"/>
            <consortium name="The Broad Institute Genome Sequencing Center for Infectious Disease"/>
            <person name="Wu L."/>
            <person name="Ma J."/>
        </authorList>
    </citation>
    <scope>NUCLEOTIDE SEQUENCE [LARGE SCALE GENOMIC DNA]</scope>
    <source>
        <strain evidence="2">CECT 7649</strain>
    </source>
</reference>
<name>A0ABW2P1A2_9ACTN</name>
<dbReference type="InterPro" id="IPR006764">
    <property type="entry name" value="SAM_dep_MeTrfase_SAV2177_type"/>
</dbReference>
<dbReference type="PIRSF" id="PIRSF017393">
    <property type="entry name" value="MTase_SAV2177"/>
    <property type="match status" value="1"/>
</dbReference>
<keyword evidence="2" id="KW-1185">Reference proteome</keyword>
<dbReference type="Proteomes" id="UP001596496">
    <property type="component" value="Unassembled WGS sequence"/>
</dbReference>
<dbReference type="GO" id="GO:0008168">
    <property type="term" value="F:methyltransferase activity"/>
    <property type="evidence" value="ECO:0007669"/>
    <property type="project" value="UniProtKB-KW"/>
</dbReference>
<gene>
    <name evidence="1" type="ORF">ACFQSB_10945</name>
</gene>
<sequence>MTDEAPRLRAILDTTVPNQARIANYFLGGKDNFAADREAAEQILAVAPEIRVMARESQAFHARTVRYMVEQGVTQFLNIGAGIPSENNTHQIARSLAPEARVVYVSNDPVVLSHSRALLATDAKTGVVEGDIMHPAELMADAGLRRVIDVSRPVGIVVLSSLQFIPDEDDPYKRVAELRDLLAAGSHLMIVHAVFDSRPEVAPPIVNVYRRVFGRIEDASRRRAEVMGFFDGFEMVEPGLVYIRAWRPDNPLNVHNPDKAWLVGGVGRKPAP</sequence>